<evidence type="ECO:0000313" key="1">
    <source>
        <dbReference type="EMBL" id="KAH7016168.1"/>
    </source>
</evidence>
<dbReference type="RefSeq" id="XP_046005792.1">
    <property type="nucleotide sequence ID" value="XM_046157384.1"/>
</dbReference>
<dbReference type="Proteomes" id="UP000756346">
    <property type="component" value="Unassembled WGS sequence"/>
</dbReference>
<dbReference type="EMBL" id="JAGTJQ010000012">
    <property type="protein sequence ID" value="KAH7016168.1"/>
    <property type="molecule type" value="Genomic_DNA"/>
</dbReference>
<reference evidence="1" key="1">
    <citation type="journal article" date="2021" name="Nat. Commun.">
        <title>Genetic determinants of endophytism in the Arabidopsis root mycobiome.</title>
        <authorList>
            <person name="Mesny F."/>
            <person name="Miyauchi S."/>
            <person name="Thiergart T."/>
            <person name="Pickel B."/>
            <person name="Atanasova L."/>
            <person name="Karlsson M."/>
            <person name="Huettel B."/>
            <person name="Barry K.W."/>
            <person name="Haridas S."/>
            <person name="Chen C."/>
            <person name="Bauer D."/>
            <person name="Andreopoulos W."/>
            <person name="Pangilinan J."/>
            <person name="LaButti K."/>
            <person name="Riley R."/>
            <person name="Lipzen A."/>
            <person name="Clum A."/>
            <person name="Drula E."/>
            <person name="Henrissat B."/>
            <person name="Kohler A."/>
            <person name="Grigoriev I.V."/>
            <person name="Martin F.M."/>
            <person name="Hacquard S."/>
        </authorList>
    </citation>
    <scope>NUCLEOTIDE SEQUENCE</scope>
    <source>
        <strain evidence="1">MPI-CAGE-CH-0230</strain>
    </source>
</reference>
<proteinExistence type="predicted"/>
<dbReference type="OrthoDB" id="194358at2759"/>
<comment type="caution">
    <text evidence="1">The sequence shown here is derived from an EMBL/GenBank/DDBJ whole genome shotgun (WGS) entry which is preliminary data.</text>
</comment>
<dbReference type="GeneID" id="70186930"/>
<sequence>MPAPDEISQYCSSLVVISGSRDVGSCSEDIQLSHYSVKEWLVSGLDANNFQEQRARLVIAETCLAYLLSIPGDLDTEEVTHRYLLAEYAARNWAEHAVVD</sequence>
<dbReference type="AlphaFoldDB" id="A0A9P8XSN2"/>
<evidence type="ECO:0000313" key="2">
    <source>
        <dbReference type="Proteomes" id="UP000756346"/>
    </source>
</evidence>
<accession>A0A9P8XSN2</accession>
<name>A0A9P8XSN2_9PEZI</name>
<organism evidence="1 2">
    <name type="scientific">Microdochium trichocladiopsis</name>
    <dbReference type="NCBI Taxonomy" id="1682393"/>
    <lineage>
        <taxon>Eukaryota</taxon>
        <taxon>Fungi</taxon>
        <taxon>Dikarya</taxon>
        <taxon>Ascomycota</taxon>
        <taxon>Pezizomycotina</taxon>
        <taxon>Sordariomycetes</taxon>
        <taxon>Xylariomycetidae</taxon>
        <taxon>Xylariales</taxon>
        <taxon>Microdochiaceae</taxon>
        <taxon>Microdochium</taxon>
    </lineage>
</organism>
<gene>
    <name evidence="1" type="ORF">B0I36DRAFT_355016</name>
</gene>
<keyword evidence="2" id="KW-1185">Reference proteome</keyword>
<protein>
    <submittedName>
        <fullName evidence="1">Uncharacterized protein</fullName>
    </submittedName>
</protein>